<dbReference type="InterPro" id="IPR029016">
    <property type="entry name" value="GAF-like_dom_sf"/>
</dbReference>
<keyword evidence="2" id="KW-0238">DNA-binding</keyword>
<gene>
    <name evidence="5" type="ORF">FJ693_05840</name>
</gene>
<evidence type="ECO:0000256" key="2">
    <source>
        <dbReference type="ARBA" id="ARBA00023125"/>
    </source>
</evidence>
<evidence type="ECO:0000256" key="3">
    <source>
        <dbReference type="ARBA" id="ARBA00023163"/>
    </source>
</evidence>
<evidence type="ECO:0000259" key="4">
    <source>
        <dbReference type="PROSITE" id="PS51078"/>
    </source>
</evidence>
<proteinExistence type="predicted"/>
<dbReference type="Pfam" id="PF09339">
    <property type="entry name" value="HTH_IclR"/>
    <property type="match status" value="1"/>
</dbReference>
<dbReference type="InterPro" id="IPR036388">
    <property type="entry name" value="WH-like_DNA-bd_sf"/>
</dbReference>
<dbReference type="InterPro" id="IPR014757">
    <property type="entry name" value="Tscrpt_reg_IclR_C"/>
</dbReference>
<evidence type="ECO:0000313" key="6">
    <source>
        <dbReference type="Proteomes" id="UP000318693"/>
    </source>
</evidence>
<dbReference type="GO" id="GO:0003700">
    <property type="term" value="F:DNA-binding transcription factor activity"/>
    <property type="evidence" value="ECO:0007669"/>
    <property type="project" value="TreeGrafter"/>
</dbReference>
<sequence>MLAGSGRAVNRYVHLTNGFHGRGSPGGEVPRSIEPGRSVGSRLLEILFAFRPGRSRLSLADLTRATGLPHATARRHVLELVRAGALDRAVDGTFTVGIRLWELGTLAPLSVPLRTVAQPFMEDLYTALHEHVQLAVREGNEAVVVERLSANDAVGIVSQVGGRLPLHSSGVGKVLLAHTGADDAEQVIAAGLPRFTARTITDPARLRVSLADCRATGVATVREEMSPRADSVATRVMDADGTVVAALSVVVRAGTVDLRALTPSVIASGLGISRRLGWTPRVGVR</sequence>
<dbReference type="SMART" id="SM00346">
    <property type="entry name" value="HTH_ICLR"/>
    <property type="match status" value="1"/>
</dbReference>
<accession>A0A552WU61</accession>
<evidence type="ECO:0000256" key="1">
    <source>
        <dbReference type="ARBA" id="ARBA00023015"/>
    </source>
</evidence>
<protein>
    <submittedName>
        <fullName evidence="5">IclR family transcriptional regulator</fullName>
    </submittedName>
</protein>
<dbReference type="InterPro" id="IPR050707">
    <property type="entry name" value="HTH_MetabolicPath_Reg"/>
</dbReference>
<dbReference type="SUPFAM" id="SSF55781">
    <property type="entry name" value="GAF domain-like"/>
    <property type="match status" value="1"/>
</dbReference>
<keyword evidence="3" id="KW-0804">Transcription</keyword>
<dbReference type="SUPFAM" id="SSF46785">
    <property type="entry name" value="Winged helix' DNA-binding domain"/>
    <property type="match status" value="1"/>
</dbReference>
<dbReference type="Gene3D" id="1.10.10.10">
    <property type="entry name" value="Winged helix-like DNA-binding domain superfamily/Winged helix DNA-binding domain"/>
    <property type="match status" value="1"/>
</dbReference>
<feature type="domain" description="IclR-ED" evidence="4">
    <location>
        <begin position="99"/>
        <end position="278"/>
    </location>
</feature>
<name>A0A552WU61_9MICO</name>
<keyword evidence="1" id="KW-0805">Transcription regulation</keyword>
<dbReference type="Gene3D" id="3.30.450.40">
    <property type="match status" value="1"/>
</dbReference>
<dbReference type="GO" id="GO:0003677">
    <property type="term" value="F:DNA binding"/>
    <property type="evidence" value="ECO:0007669"/>
    <property type="project" value="UniProtKB-KW"/>
</dbReference>
<dbReference type="EMBL" id="VJXR01000011">
    <property type="protein sequence ID" value="TRW46322.1"/>
    <property type="molecule type" value="Genomic_DNA"/>
</dbReference>
<organism evidence="5 6">
    <name type="scientific">Georgenia yuyongxinii</name>
    <dbReference type="NCBI Taxonomy" id="2589797"/>
    <lineage>
        <taxon>Bacteria</taxon>
        <taxon>Bacillati</taxon>
        <taxon>Actinomycetota</taxon>
        <taxon>Actinomycetes</taxon>
        <taxon>Micrococcales</taxon>
        <taxon>Bogoriellaceae</taxon>
        <taxon>Georgenia</taxon>
    </lineage>
</organism>
<dbReference type="AlphaFoldDB" id="A0A552WU61"/>
<dbReference type="InterPro" id="IPR005471">
    <property type="entry name" value="Tscrpt_reg_IclR_N"/>
</dbReference>
<reference evidence="5 6" key="1">
    <citation type="submission" date="2019-07" db="EMBL/GenBank/DDBJ databases">
        <title>Georgenia wutianyii sp. nov. and Georgenia *** sp. nov. isolated from plateau pika (Ochotona curzoniae) in the Qinghai-Tibet plateau of China.</title>
        <authorList>
            <person name="Tian Z."/>
        </authorList>
    </citation>
    <scope>NUCLEOTIDE SEQUENCE [LARGE SCALE GENOMIC DNA]</scope>
    <source>
        <strain evidence="5 6">Z446</strain>
    </source>
</reference>
<keyword evidence="6" id="KW-1185">Reference proteome</keyword>
<dbReference type="Pfam" id="PF01614">
    <property type="entry name" value="IclR_C"/>
    <property type="match status" value="1"/>
</dbReference>
<comment type="caution">
    <text evidence="5">The sequence shown here is derived from an EMBL/GenBank/DDBJ whole genome shotgun (WGS) entry which is preliminary data.</text>
</comment>
<dbReference type="PANTHER" id="PTHR30136">
    <property type="entry name" value="HELIX-TURN-HELIX TRANSCRIPTIONAL REGULATOR, ICLR FAMILY"/>
    <property type="match status" value="1"/>
</dbReference>
<dbReference type="PROSITE" id="PS51078">
    <property type="entry name" value="ICLR_ED"/>
    <property type="match status" value="1"/>
</dbReference>
<dbReference type="Proteomes" id="UP000318693">
    <property type="component" value="Unassembled WGS sequence"/>
</dbReference>
<evidence type="ECO:0000313" key="5">
    <source>
        <dbReference type="EMBL" id="TRW46322.1"/>
    </source>
</evidence>
<dbReference type="PANTHER" id="PTHR30136:SF24">
    <property type="entry name" value="HTH-TYPE TRANSCRIPTIONAL REPRESSOR ALLR"/>
    <property type="match status" value="1"/>
</dbReference>
<dbReference type="InterPro" id="IPR036390">
    <property type="entry name" value="WH_DNA-bd_sf"/>
</dbReference>
<dbReference type="GO" id="GO:0045892">
    <property type="term" value="P:negative regulation of DNA-templated transcription"/>
    <property type="evidence" value="ECO:0007669"/>
    <property type="project" value="TreeGrafter"/>
</dbReference>